<evidence type="ECO:0000256" key="2">
    <source>
        <dbReference type="ARBA" id="ARBA00022679"/>
    </source>
</evidence>
<dbReference type="InterPro" id="IPR016181">
    <property type="entry name" value="Acyl_CoA_acyltransferase"/>
</dbReference>
<name>A0A967EUH5_9PROT</name>
<dbReference type="NCBIfam" id="NF002342">
    <property type="entry name" value="PRK01305.1-3"/>
    <property type="match status" value="1"/>
</dbReference>
<evidence type="ECO:0000313" key="8">
    <source>
        <dbReference type="Proteomes" id="UP000761264"/>
    </source>
</evidence>
<dbReference type="Pfam" id="PF04376">
    <property type="entry name" value="ATE_N"/>
    <property type="match status" value="1"/>
</dbReference>
<dbReference type="GO" id="GO:0071596">
    <property type="term" value="P:ubiquitin-dependent protein catabolic process via the N-end rule pathway"/>
    <property type="evidence" value="ECO:0007669"/>
    <property type="project" value="InterPro"/>
</dbReference>
<evidence type="ECO:0000313" key="7">
    <source>
        <dbReference type="EMBL" id="NIA67007.1"/>
    </source>
</evidence>
<gene>
    <name evidence="4" type="primary">bpt</name>
    <name evidence="7" type="ORF">HBA54_00200</name>
</gene>
<dbReference type="NCBIfam" id="NF002343">
    <property type="entry name" value="PRK01305.1-4"/>
    <property type="match status" value="1"/>
</dbReference>
<evidence type="ECO:0000256" key="1">
    <source>
        <dbReference type="ARBA" id="ARBA00022490"/>
    </source>
</evidence>
<dbReference type="PANTHER" id="PTHR21367:SF1">
    <property type="entry name" value="ARGINYL-TRNA--PROTEIN TRANSFERASE 1"/>
    <property type="match status" value="1"/>
</dbReference>
<evidence type="ECO:0000256" key="3">
    <source>
        <dbReference type="ARBA" id="ARBA00023315"/>
    </source>
</evidence>
<dbReference type="GO" id="GO:0004057">
    <property type="term" value="F:arginyl-tRNA--protein transferase activity"/>
    <property type="evidence" value="ECO:0007669"/>
    <property type="project" value="InterPro"/>
</dbReference>
<evidence type="ECO:0000259" key="5">
    <source>
        <dbReference type="Pfam" id="PF04376"/>
    </source>
</evidence>
<dbReference type="NCBIfam" id="NF002346">
    <property type="entry name" value="PRK01305.2-3"/>
    <property type="match status" value="1"/>
</dbReference>
<reference evidence="7" key="1">
    <citation type="submission" date="2020-03" db="EMBL/GenBank/DDBJ databases">
        <title>Genome of Pelagibius litoralis DSM 21314T.</title>
        <authorList>
            <person name="Wang G."/>
        </authorList>
    </citation>
    <scope>NUCLEOTIDE SEQUENCE</scope>
    <source>
        <strain evidence="7">DSM 21314</strain>
    </source>
</reference>
<dbReference type="EMBL" id="JAAQPH010000001">
    <property type="protein sequence ID" value="NIA67007.1"/>
    <property type="molecule type" value="Genomic_DNA"/>
</dbReference>
<dbReference type="GO" id="GO:0005737">
    <property type="term" value="C:cytoplasm"/>
    <property type="evidence" value="ECO:0007669"/>
    <property type="project" value="UniProtKB-SubCell"/>
</dbReference>
<proteinExistence type="inferred from homology"/>
<dbReference type="PIRSF" id="PIRSF037208">
    <property type="entry name" value="ATE_pro_prd"/>
    <property type="match status" value="1"/>
</dbReference>
<keyword evidence="3 4" id="KW-0012">Acyltransferase</keyword>
<dbReference type="SUPFAM" id="SSF55729">
    <property type="entry name" value="Acyl-CoA N-acyltransferases (Nat)"/>
    <property type="match status" value="1"/>
</dbReference>
<comment type="caution">
    <text evidence="7">The sequence shown here is derived from an EMBL/GenBank/DDBJ whole genome shotgun (WGS) entry which is preliminary data.</text>
</comment>
<dbReference type="Pfam" id="PF04377">
    <property type="entry name" value="ATE_C"/>
    <property type="match status" value="1"/>
</dbReference>
<comment type="catalytic activity">
    <reaction evidence="4">
        <text>N-terminal L-aspartyl-[protein] + L-leucyl-tRNA(Leu) = N-terminal L-leucyl-L-aspartyl-[protein] + tRNA(Leu) + H(+)</text>
        <dbReference type="Rhea" id="RHEA:50420"/>
        <dbReference type="Rhea" id="RHEA-COMP:9613"/>
        <dbReference type="Rhea" id="RHEA-COMP:9622"/>
        <dbReference type="Rhea" id="RHEA-COMP:12669"/>
        <dbReference type="Rhea" id="RHEA-COMP:12674"/>
        <dbReference type="ChEBI" id="CHEBI:15378"/>
        <dbReference type="ChEBI" id="CHEBI:64720"/>
        <dbReference type="ChEBI" id="CHEBI:78442"/>
        <dbReference type="ChEBI" id="CHEBI:78494"/>
        <dbReference type="ChEBI" id="CHEBI:133042"/>
        <dbReference type="EC" id="2.3.2.29"/>
    </reaction>
</comment>
<sequence>MEQDRSTRASFSREQESFGPLQHFYVLEPTPCPYLPNRLERKLLTEIHGPQARSGYDHLAPAGFRRSHRFAYRPACADCNACVPVRVVVSEFKPGKSLRRIARANADLSVELVAAKANQEQFDLFRRYIASRHGDGEMAGMSLQEYQSMVESSDVDTLLAEFRDASGRLIAVCLLDWLRDGPSAVYSFFEPGESGRSLGTYVVLWLIDEAGRRSKPHVYLGYWINQSRKMAYKTRFRPLEGLGTHGWELIVE</sequence>
<dbReference type="GO" id="GO:0008914">
    <property type="term" value="F:leucyl-tRNA--protein transferase activity"/>
    <property type="evidence" value="ECO:0007669"/>
    <property type="project" value="UniProtKB-UniRule"/>
</dbReference>
<dbReference type="AlphaFoldDB" id="A0A967EUH5"/>
<dbReference type="Proteomes" id="UP000761264">
    <property type="component" value="Unassembled WGS sequence"/>
</dbReference>
<dbReference type="EC" id="2.3.2.29" evidence="4"/>
<keyword evidence="2 4" id="KW-0808">Transferase</keyword>
<keyword evidence="1 4" id="KW-0963">Cytoplasm</keyword>
<protein>
    <recommendedName>
        <fullName evidence="4">Aspartate/glutamate leucyltransferase</fullName>
        <ecNumber evidence="4">2.3.2.29</ecNumber>
    </recommendedName>
</protein>
<evidence type="ECO:0000259" key="6">
    <source>
        <dbReference type="Pfam" id="PF04377"/>
    </source>
</evidence>
<evidence type="ECO:0000256" key="4">
    <source>
        <dbReference type="HAMAP-Rule" id="MF_00689"/>
    </source>
</evidence>
<dbReference type="InterPro" id="IPR030700">
    <property type="entry name" value="N-end_Aminoacyl_Trfase"/>
</dbReference>
<dbReference type="InterPro" id="IPR007471">
    <property type="entry name" value="N-end_Aminoacyl_Trfase_N"/>
</dbReference>
<dbReference type="PANTHER" id="PTHR21367">
    <property type="entry name" value="ARGININE-TRNA-PROTEIN TRANSFERASE 1"/>
    <property type="match status" value="1"/>
</dbReference>
<feature type="domain" description="N-end aminoacyl transferase N-terminal" evidence="5">
    <location>
        <begin position="31"/>
        <end position="100"/>
    </location>
</feature>
<dbReference type="InterPro" id="IPR017138">
    <property type="entry name" value="Asp_Glu_LeuTrfase"/>
</dbReference>
<dbReference type="HAMAP" id="MF_00689">
    <property type="entry name" value="Bpt"/>
    <property type="match status" value="1"/>
</dbReference>
<comment type="similarity">
    <text evidence="4">Belongs to the R-transferase family. Bpt subfamily.</text>
</comment>
<comment type="catalytic activity">
    <reaction evidence="4">
        <text>N-terminal L-glutamyl-[protein] + L-leucyl-tRNA(Leu) = N-terminal L-leucyl-L-glutamyl-[protein] + tRNA(Leu) + H(+)</text>
        <dbReference type="Rhea" id="RHEA:50412"/>
        <dbReference type="Rhea" id="RHEA-COMP:9613"/>
        <dbReference type="Rhea" id="RHEA-COMP:9622"/>
        <dbReference type="Rhea" id="RHEA-COMP:12664"/>
        <dbReference type="Rhea" id="RHEA-COMP:12668"/>
        <dbReference type="ChEBI" id="CHEBI:15378"/>
        <dbReference type="ChEBI" id="CHEBI:64721"/>
        <dbReference type="ChEBI" id="CHEBI:78442"/>
        <dbReference type="ChEBI" id="CHEBI:78494"/>
        <dbReference type="ChEBI" id="CHEBI:133041"/>
        <dbReference type="EC" id="2.3.2.29"/>
    </reaction>
</comment>
<accession>A0A967EUH5</accession>
<comment type="subcellular location">
    <subcellularLocation>
        <location evidence="4">Cytoplasm</location>
    </subcellularLocation>
</comment>
<dbReference type="InterPro" id="IPR007472">
    <property type="entry name" value="N-end_Aminoacyl_Trfase_C"/>
</dbReference>
<feature type="domain" description="N-end rule aminoacyl transferase C-terminal" evidence="6">
    <location>
        <begin position="120"/>
        <end position="242"/>
    </location>
</feature>
<keyword evidence="8" id="KW-1185">Reference proteome</keyword>
<comment type="function">
    <text evidence="4">Functions in the N-end rule pathway of protein degradation where it conjugates Leu from its aminoacyl-tRNA to the N-termini of proteins containing an N-terminal aspartate or glutamate.</text>
</comment>
<dbReference type="NCBIfam" id="NF002341">
    <property type="entry name" value="PRK01305.1-1"/>
    <property type="match status" value="1"/>
</dbReference>
<organism evidence="7 8">
    <name type="scientific">Pelagibius litoralis</name>
    <dbReference type="NCBI Taxonomy" id="374515"/>
    <lineage>
        <taxon>Bacteria</taxon>
        <taxon>Pseudomonadati</taxon>
        <taxon>Pseudomonadota</taxon>
        <taxon>Alphaproteobacteria</taxon>
        <taxon>Rhodospirillales</taxon>
        <taxon>Rhodovibrionaceae</taxon>
        <taxon>Pelagibius</taxon>
    </lineage>
</organism>